<proteinExistence type="predicted"/>
<dbReference type="EMBL" id="CP073633">
    <property type="protein sequence ID" value="WHQ67680.1"/>
    <property type="molecule type" value="Genomic_DNA"/>
</dbReference>
<feature type="region of interest" description="Disordered" evidence="1">
    <location>
        <begin position="1"/>
        <end position="29"/>
    </location>
</feature>
<dbReference type="Proteomes" id="UP001223720">
    <property type="component" value="Chromosome"/>
</dbReference>
<accession>A0AAX3W8W7</accession>
<gene>
    <name evidence="3" type="ORF">KEC54_14840</name>
</gene>
<evidence type="ECO:0000313" key="4">
    <source>
        <dbReference type="Proteomes" id="UP001223720"/>
    </source>
</evidence>
<evidence type="ECO:0000256" key="1">
    <source>
        <dbReference type="SAM" id="MobiDB-lite"/>
    </source>
</evidence>
<protein>
    <submittedName>
        <fullName evidence="3">Uncharacterized protein</fullName>
    </submittedName>
</protein>
<keyword evidence="2" id="KW-0812">Transmembrane</keyword>
<reference evidence="3" key="1">
    <citation type="journal article" date="2022" name="Biotechnol. Bioprocess Eng.">
        <title>Pan-genome Analysis Reveals Comparative Genomic Features of Central Metabolic Pathways in Methylorubrum extorquens.</title>
        <authorList>
            <person name="Lee G.M."/>
            <person name="Scott-Nevros Z.K."/>
            <person name="Lee S.-M."/>
            <person name="Kim D."/>
        </authorList>
    </citation>
    <scope>NUCLEOTIDE SEQUENCE</scope>
    <source>
        <strain evidence="3">ATCC 55366</strain>
    </source>
</reference>
<keyword evidence="2" id="KW-1133">Transmembrane helix</keyword>
<evidence type="ECO:0000256" key="2">
    <source>
        <dbReference type="SAM" id="Phobius"/>
    </source>
</evidence>
<sequence length="78" mass="8668">MHSLHMFGSDRIRSGGAIRPPRGFGRPNAASWMPDMPRWMFAFPVVLMILAGLVVFAFTRTGPTDNQNTHAPQTGQTR</sequence>
<evidence type="ECO:0000313" key="3">
    <source>
        <dbReference type="EMBL" id="WHQ67680.1"/>
    </source>
</evidence>
<organism evidence="3 4">
    <name type="scientific">Methylorubrum extorquens</name>
    <name type="common">Methylobacterium dichloromethanicum</name>
    <name type="synonym">Methylobacterium extorquens</name>
    <dbReference type="NCBI Taxonomy" id="408"/>
    <lineage>
        <taxon>Bacteria</taxon>
        <taxon>Pseudomonadati</taxon>
        <taxon>Pseudomonadota</taxon>
        <taxon>Alphaproteobacteria</taxon>
        <taxon>Hyphomicrobiales</taxon>
        <taxon>Methylobacteriaceae</taxon>
        <taxon>Methylorubrum</taxon>
    </lineage>
</organism>
<dbReference type="AlphaFoldDB" id="A0AAX3W8W7"/>
<feature type="transmembrane region" description="Helical" evidence="2">
    <location>
        <begin position="39"/>
        <end position="58"/>
    </location>
</feature>
<name>A0AAX3W8W7_METEX</name>
<keyword evidence="2" id="KW-0472">Membrane</keyword>